<reference evidence="1 2" key="1">
    <citation type="journal article" date="2022" name="Front. Microbiol.">
        <title>Identification and characterization of a novel class of self-sufficient cytochrome P450 hydroxylase involved in cyclohexanecarboxylate degradation in Paraburkholderia terrae strain KU-64.</title>
        <authorList>
            <person name="Yamamoto T."/>
            <person name="Hasegawa Y."/>
            <person name="Iwaki H."/>
        </authorList>
    </citation>
    <scope>NUCLEOTIDE SEQUENCE [LARGE SCALE GENOMIC DNA]</scope>
    <source>
        <strain evidence="1 2">KU-64</strain>
    </source>
</reference>
<accession>A0ABM7U297</accession>
<evidence type="ECO:0000313" key="2">
    <source>
        <dbReference type="Proteomes" id="UP001319874"/>
    </source>
</evidence>
<evidence type="ECO:0000313" key="1">
    <source>
        <dbReference type="EMBL" id="BCZ85253.1"/>
    </source>
</evidence>
<dbReference type="EMBL" id="AP024958">
    <property type="protein sequence ID" value="BCZ85253.1"/>
    <property type="molecule type" value="Genomic_DNA"/>
</dbReference>
<dbReference type="Proteomes" id="UP001319874">
    <property type="component" value="Chromosome 4"/>
</dbReference>
<dbReference type="RefSeq" id="WP_229517450.1">
    <property type="nucleotide sequence ID" value="NZ_AP024958.1"/>
</dbReference>
<sequence length="114" mass="12725">MFRKITIPLNKILEPKREHAMPQVEVIQFDDVPEDGLIDEGALVPVNGMLAMSPPDGGCGLDGCGCFRGHFITRLFRRDDEGCVRGYVVEFESRQELETTSPEELSVLVSRAMN</sequence>
<proteinExistence type="predicted"/>
<gene>
    <name evidence="1" type="ORF">PTKU64_89280</name>
</gene>
<organism evidence="1 2">
    <name type="scientific">Paraburkholderia terrae</name>
    <dbReference type="NCBI Taxonomy" id="311230"/>
    <lineage>
        <taxon>Bacteria</taxon>
        <taxon>Pseudomonadati</taxon>
        <taxon>Pseudomonadota</taxon>
        <taxon>Betaproteobacteria</taxon>
        <taxon>Burkholderiales</taxon>
        <taxon>Burkholderiaceae</taxon>
        <taxon>Paraburkholderia</taxon>
    </lineage>
</organism>
<keyword evidence="2" id="KW-1185">Reference proteome</keyword>
<protein>
    <submittedName>
        <fullName evidence="1">Uncharacterized protein</fullName>
    </submittedName>
</protein>
<name>A0ABM7U297_9BURK</name>